<evidence type="ECO:0000256" key="1">
    <source>
        <dbReference type="SAM" id="MobiDB-lite"/>
    </source>
</evidence>
<protein>
    <submittedName>
        <fullName evidence="3">Uncharacterized protein</fullName>
    </submittedName>
</protein>
<feature type="compositionally biased region" description="Basic and acidic residues" evidence="1">
    <location>
        <begin position="412"/>
        <end position="421"/>
    </location>
</feature>
<keyword evidence="2" id="KW-0812">Transmembrane</keyword>
<feature type="transmembrane region" description="Helical" evidence="2">
    <location>
        <begin position="305"/>
        <end position="323"/>
    </location>
</feature>
<proteinExistence type="predicted"/>
<keyword evidence="2" id="KW-0472">Membrane</keyword>
<feature type="region of interest" description="Disordered" evidence="1">
    <location>
        <begin position="367"/>
        <end position="452"/>
    </location>
</feature>
<accession>A0A816VDG1</accession>
<evidence type="ECO:0000313" key="4">
    <source>
        <dbReference type="Proteomes" id="UP000663824"/>
    </source>
</evidence>
<feature type="compositionally biased region" description="Polar residues" evidence="1">
    <location>
        <begin position="427"/>
        <end position="436"/>
    </location>
</feature>
<feature type="compositionally biased region" description="Polar residues" evidence="1">
    <location>
        <begin position="483"/>
        <end position="499"/>
    </location>
</feature>
<feature type="compositionally biased region" description="Basic and acidic residues" evidence="1">
    <location>
        <begin position="386"/>
        <end position="395"/>
    </location>
</feature>
<comment type="caution">
    <text evidence="3">The sequence shown here is derived from an EMBL/GenBank/DDBJ whole genome shotgun (WGS) entry which is preliminary data.</text>
</comment>
<keyword evidence="2" id="KW-1133">Transmembrane helix</keyword>
<feature type="region of interest" description="Disordered" evidence="1">
    <location>
        <begin position="465"/>
        <end position="514"/>
    </location>
</feature>
<dbReference type="Proteomes" id="UP000663824">
    <property type="component" value="Unassembled WGS sequence"/>
</dbReference>
<dbReference type="AlphaFoldDB" id="A0A816VDG1"/>
<sequence length="534" mass="60759">MVSLFRYLRDNSFNDVFGLNFPNESYCHKNAQDIKSNKSKIYLKLSQMLFIKPFLIVLLLSTSKTIFLNTIATTTTLPPSILNSNNNVFNTKITKKNSSIHQNDQNLIISSQDITSSDAIADEIKNEVFVNDLLETVNESSVVLIPETHQVPHYEIDWNFIDKDTIRVKFDLYSLPKSLMDNNIRTESKTSKINLIATMTTMPSSSLKSLYSLEYFLFIIRPYNKNREIVLKMAKLNSRNTTSRPYPHFENSLRLTSLNHKEKYSICIYYYQKNISMKFPDLLLCQDIINDYAKFAHLKADAKHGLVFIGTQYSIIIGLLVVLQSVYSMRKRRITEYISQHLTTTAHSIRSTLSSVSLVRQSFSSLDAAAEQQHNHHTTNTQNSQHETKTDEEGKLKRRLPSAQFNIQNSQHEIKTDEEGKTKKRSPSTQFNTINHLSPPMSDGATSSDETEPFLKRVSSKNHVHFLLGPGEGSDDDDDVHQNDGNETNKNSNSQSASDSAEPYGDQADALLSMAHILDTNKPWSRHNQDTSSV</sequence>
<organism evidence="3 4">
    <name type="scientific">Rotaria magnacalcarata</name>
    <dbReference type="NCBI Taxonomy" id="392030"/>
    <lineage>
        <taxon>Eukaryota</taxon>
        <taxon>Metazoa</taxon>
        <taxon>Spiralia</taxon>
        <taxon>Gnathifera</taxon>
        <taxon>Rotifera</taxon>
        <taxon>Eurotatoria</taxon>
        <taxon>Bdelloidea</taxon>
        <taxon>Philodinida</taxon>
        <taxon>Philodinidae</taxon>
        <taxon>Rotaria</taxon>
    </lineage>
</organism>
<dbReference type="EMBL" id="CAJNRE010013936">
    <property type="protein sequence ID" value="CAF2122908.1"/>
    <property type="molecule type" value="Genomic_DNA"/>
</dbReference>
<reference evidence="3" key="1">
    <citation type="submission" date="2021-02" db="EMBL/GenBank/DDBJ databases">
        <authorList>
            <person name="Nowell W R."/>
        </authorList>
    </citation>
    <scope>NUCLEOTIDE SEQUENCE</scope>
</reference>
<evidence type="ECO:0000313" key="3">
    <source>
        <dbReference type="EMBL" id="CAF2122908.1"/>
    </source>
</evidence>
<evidence type="ECO:0000256" key="2">
    <source>
        <dbReference type="SAM" id="Phobius"/>
    </source>
</evidence>
<name>A0A816VDG1_9BILA</name>
<gene>
    <name evidence="3" type="ORF">MBJ925_LOCUS26232</name>
</gene>